<dbReference type="InterPro" id="IPR058922">
    <property type="entry name" value="WHD_DRP"/>
</dbReference>
<dbReference type="Gene3D" id="1.10.8.430">
    <property type="entry name" value="Helical domain of apoptotic protease-activating factors"/>
    <property type="match status" value="1"/>
</dbReference>
<evidence type="ECO:0000256" key="5">
    <source>
        <dbReference type="ARBA" id="ARBA00022840"/>
    </source>
</evidence>
<dbReference type="PANTHER" id="PTHR36766">
    <property type="entry name" value="PLANT BROAD-SPECTRUM MILDEW RESISTANCE PROTEIN RPW8"/>
    <property type="match status" value="1"/>
</dbReference>
<dbReference type="GO" id="GO:0006952">
    <property type="term" value="P:defense response"/>
    <property type="evidence" value="ECO:0007669"/>
    <property type="project" value="UniProtKB-KW"/>
</dbReference>
<dbReference type="InterPro" id="IPR032675">
    <property type="entry name" value="LRR_dom_sf"/>
</dbReference>
<dbReference type="Proteomes" id="UP001141552">
    <property type="component" value="Unassembled WGS sequence"/>
</dbReference>
<keyword evidence="1" id="KW-0433">Leucine-rich repeat</keyword>
<gene>
    <name evidence="10" type="ORF">Tsubulata_037990</name>
</gene>
<evidence type="ECO:0000259" key="7">
    <source>
        <dbReference type="Pfam" id="PF18052"/>
    </source>
</evidence>
<dbReference type="Pfam" id="PF18052">
    <property type="entry name" value="Rx_N"/>
    <property type="match status" value="1"/>
</dbReference>
<dbReference type="InterPro" id="IPR001611">
    <property type="entry name" value="Leu-rich_rpt"/>
</dbReference>
<dbReference type="InterPro" id="IPR056789">
    <property type="entry name" value="LRR_R13L1-DRL21"/>
</dbReference>
<evidence type="ECO:0008006" key="12">
    <source>
        <dbReference type="Google" id="ProtNLM"/>
    </source>
</evidence>
<dbReference type="Gene3D" id="3.40.50.300">
    <property type="entry name" value="P-loop containing nucleotide triphosphate hydrolases"/>
    <property type="match status" value="1"/>
</dbReference>
<keyword evidence="3" id="KW-0547">Nucleotide-binding</keyword>
<dbReference type="GO" id="GO:0005524">
    <property type="term" value="F:ATP binding"/>
    <property type="evidence" value="ECO:0007669"/>
    <property type="project" value="UniProtKB-KW"/>
</dbReference>
<proteinExistence type="predicted"/>
<dbReference type="Pfam" id="PF25019">
    <property type="entry name" value="LRR_R13L1-DRL21"/>
    <property type="match status" value="1"/>
</dbReference>
<dbReference type="PROSITE" id="PS51450">
    <property type="entry name" value="LRR"/>
    <property type="match status" value="1"/>
</dbReference>
<keyword evidence="5" id="KW-0067">ATP-binding</keyword>
<dbReference type="PANTHER" id="PTHR36766:SF40">
    <property type="entry name" value="DISEASE RESISTANCE PROTEIN RGA3"/>
    <property type="match status" value="1"/>
</dbReference>
<dbReference type="Pfam" id="PF00931">
    <property type="entry name" value="NB-ARC"/>
    <property type="match status" value="1"/>
</dbReference>
<dbReference type="OrthoDB" id="1896560at2759"/>
<dbReference type="Gene3D" id="3.80.10.10">
    <property type="entry name" value="Ribonuclease Inhibitor"/>
    <property type="match status" value="4"/>
</dbReference>
<feature type="domain" description="NB-ARC" evidence="6">
    <location>
        <begin position="200"/>
        <end position="357"/>
    </location>
</feature>
<dbReference type="InterPro" id="IPR036388">
    <property type="entry name" value="WH-like_DNA-bd_sf"/>
</dbReference>
<evidence type="ECO:0000256" key="2">
    <source>
        <dbReference type="ARBA" id="ARBA00022737"/>
    </source>
</evidence>
<keyword evidence="11" id="KW-1185">Reference proteome</keyword>
<name>A0A9Q0GIB3_9ROSI</name>
<reference evidence="10" key="1">
    <citation type="submission" date="2022-02" db="EMBL/GenBank/DDBJ databases">
        <authorList>
            <person name="Henning P.M."/>
            <person name="McCubbin A.G."/>
            <person name="Shore J.S."/>
        </authorList>
    </citation>
    <scope>NUCLEOTIDE SEQUENCE</scope>
    <source>
        <strain evidence="10">F60SS</strain>
        <tissue evidence="10">Leaves</tissue>
    </source>
</reference>
<feature type="domain" description="Disease resistance N-terminal" evidence="7">
    <location>
        <begin position="10"/>
        <end position="96"/>
    </location>
</feature>
<feature type="domain" description="R13L1/DRL21-like LRR repeat region" evidence="9">
    <location>
        <begin position="719"/>
        <end position="843"/>
    </location>
</feature>
<dbReference type="SMART" id="SM00369">
    <property type="entry name" value="LRR_TYP"/>
    <property type="match status" value="2"/>
</dbReference>
<dbReference type="SUPFAM" id="SSF52058">
    <property type="entry name" value="L domain-like"/>
    <property type="match status" value="2"/>
</dbReference>
<sequence length="1258" mass="142177">MAAMVGGAFLSGLFNVLLERLASREVLDFFTATKLDHRLLKKLQITMISVNGLLDDAEEKQISRPAVVRWLDELKDAAYQADDLLDEIAYESIRLEAEAGGGGGGGQVRKFLSALNPRNYKGKREINERLEEIYEILEHLVQQKGVLGLIEKNIISHVLPSSTTSRLPTTSLVDESVVYGRNDEKEVLVQMVLSNGGDDDGCLGVIPIVGMGGIGKTTLAQLVYNDERVKRWFNVKVWACVSETFDARKLVEDVLRGVSEVSYGGNVSEEFLHSKLEEVLRDKKVLLVLDDVWSDDVNRWEFLLRPFKSVAEGSKIVVTTRDERVALVKSTTPSFQLKKLKDDDCWLLFGKYAFGAETSLHLHPNLEGIGRDVIRKCDGLPLAVKTLGSLLRSKRDVKDWEKVLKSPIWEVADDKILPALKLSYYYLPSHLKQCFAFCGIFPKDCKISKEELIRLWMAEGLIQNREDKEMEEIGEECIQELVSRSFLQQSRDHPAYLAMHDLVNDLATLVCGEFCLRLEGGNISRVATVRTRYLSLDGVGNSNSSRLEEQTRRAKFLREISSMSAHGVDVGKDLHDLLMPLDHLRVLNLPQCYNLSKFPDSIGKLKHLRYLDLSGTRIESLPKLVCALFYLQTLILCRCTRLVKLPNQLGNLKYLRHLDLRRTSIRRLPTTMGRLTSLHYLDVKGTYLYLYQMPPHMGRLTKLQILRDFFVGKLSSGSITELGSLENLKELCIQNLENVLNVSQAAKANLIGKKYIEKLSLRWGDDSDDSFSERERDILAQLQPSTNLKALGIYNYRSVRFPDWVGHPCFSNLATLTLSGCRYCSHLPPLGQLMSLKELIIEDFSNVVIVGPEFYGNCNSNKKPFGSLEKLIFSRMHQLEELLAPEDENEVRAFPLLRQLYMNDCPNLRKLLPNYRLPVLRVLASNDLQKLVAPLPRAPDIVLMTLGLYVDGKWILEDSSNVKLTKLSSGSYRLEASKFNCSLDSLLREVEQVGCLCSNMQRIDIAGWHELNCFPLELFQNLWTLYMWHCPVLESFSEKDRPVKSLSSLRTLSILKCPSLISFPKGGLPAPNLKKLEVGDCSNLKLLPERMQSLLPSLMDLEITECPEIESLPEGGLPSSLKTLVIMGCNKLIAGRMHWNLQTLPSLSSFCIGNSYDVESFPEKTLLPSSLTSLTIYGLPNLKSLHYKGFQDLSFLKELKITICEKLQALPEEGLPSSLEILDILGCPLLEKRCQQENEEDWSKIAHIPKLLIRHATE</sequence>
<evidence type="ECO:0000256" key="1">
    <source>
        <dbReference type="ARBA" id="ARBA00022614"/>
    </source>
</evidence>
<dbReference type="PRINTS" id="PR00364">
    <property type="entry name" value="DISEASERSIST"/>
</dbReference>
<organism evidence="10 11">
    <name type="scientific">Turnera subulata</name>
    <dbReference type="NCBI Taxonomy" id="218843"/>
    <lineage>
        <taxon>Eukaryota</taxon>
        <taxon>Viridiplantae</taxon>
        <taxon>Streptophyta</taxon>
        <taxon>Embryophyta</taxon>
        <taxon>Tracheophyta</taxon>
        <taxon>Spermatophyta</taxon>
        <taxon>Magnoliopsida</taxon>
        <taxon>eudicotyledons</taxon>
        <taxon>Gunneridae</taxon>
        <taxon>Pentapetalae</taxon>
        <taxon>rosids</taxon>
        <taxon>fabids</taxon>
        <taxon>Malpighiales</taxon>
        <taxon>Passifloraceae</taxon>
        <taxon>Turnera</taxon>
    </lineage>
</organism>
<evidence type="ECO:0000256" key="4">
    <source>
        <dbReference type="ARBA" id="ARBA00022821"/>
    </source>
</evidence>
<evidence type="ECO:0000313" key="11">
    <source>
        <dbReference type="Proteomes" id="UP001141552"/>
    </source>
</evidence>
<keyword evidence="4" id="KW-0611">Plant defense</keyword>
<dbReference type="InterPro" id="IPR003591">
    <property type="entry name" value="Leu-rich_rpt_typical-subtyp"/>
</dbReference>
<dbReference type="EMBL" id="JAKUCV010000790">
    <property type="protein sequence ID" value="KAJ4848840.1"/>
    <property type="molecule type" value="Genomic_DNA"/>
</dbReference>
<evidence type="ECO:0000259" key="6">
    <source>
        <dbReference type="Pfam" id="PF00931"/>
    </source>
</evidence>
<protein>
    <recommendedName>
        <fullName evidence="12">Disease resistance RPP13-like protein 1</fullName>
    </recommendedName>
</protein>
<keyword evidence="2" id="KW-0677">Repeat</keyword>
<dbReference type="SUPFAM" id="SSF52540">
    <property type="entry name" value="P-loop containing nucleoside triphosphate hydrolases"/>
    <property type="match status" value="1"/>
</dbReference>
<dbReference type="Gene3D" id="1.20.5.4130">
    <property type="match status" value="1"/>
</dbReference>
<dbReference type="FunFam" id="1.10.10.10:FF:000322">
    <property type="entry name" value="Probable disease resistance protein At1g63360"/>
    <property type="match status" value="1"/>
</dbReference>
<evidence type="ECO:0000259" key="9">
    <source>
        <dbReference type="Pfam" id="PF25019"/>
    </source>
</evidence>
<dbReference type="EMBL" id="JAKUCV010000790">
    <property type="protein sequence ID" value="KAJ4848841.1"/>
    <property type="molecule type" value="Genomic_DNA"/>
</dbReference>
<dbReference type="InterPro" id="IPR041118">
    <property type="entry name" value="Rx_N"/>
</dbReference>
<dbReference type="InterPro" id="IPR002182">
    <property type="entry name" value="NB-ARC"/>
</dbReference>
<reference evidence="10" key="2">
    <citation type="journal article" date="2023" name="Plants (Basel)">
        <title>Annotation of the Turnera subulata (Passifloraceae) Draft Genome Reveals the S-Locus Evolved after the Divergence of Turneroideae from Passifloroideae in a Stepwise Manner.</title>
        <authorList>
            <person name="Henning P.M."/>
            <person name="Roalson E.H."/>
            <person name="Mir W."/>
            <person name="McCubbin A.G."/>
            <person name="Shore J.S."/>
        </authorList>
    </citation>
    <scope>NUCLEOTIDE SEQUENCE</scope>
    <source>
        <strain evidence="10">F60SS</strain>
    </source>
</reference>
<dbReference type="GO" id="GO:0043531">
    <property type="term" value="F:ADP binding"/>
    <property type="evidence" value="ECO:0007669"/>
    <property type="project" value="InterPro"/>
</dbReference>
<feature type="domain" description="Disease resistance protein winged helix" evidence="8">
    <location>
        <begin position="440"/>
        <end position="507"/>
    </location>
</feature>
<dbReference type="Pfam" id="PF23559">
    <property type="entry name" value="WHD_DRP"/>
    <property type="match status" value="1"/>
</dbReference>
<evidence type="ECO:0000313" key="10">
    <source>
        <dbReference type="EMBL" id="KAJ4848841.1"/>
    </source>
</evidence>
<dbReference type="InterPro" id="IPR042197">
    <property type="entry name" value="Apaf_helical"/>
</dbReference>
<evidence type="ECO:0000256" key="3">
    <source>
        <dbReference type="ARBA" id="ARBA00022741"/>
    </source>
</evidence>
<dbReference type="AlphaFoldDB" id="A0A9Q0GIB3"/>
<accession>A0A9Q0GIB3</accession>
<dbReference type="Gene3D" id="1.10.10.10">
    <property type="entry name" value="Winged helix-like DNA-binding domain superfamily/Winged helix DNA-binding domain"/>
    <property type="match status" value="1"/>
</dbReference>
<dbReference type="InterPro" id="IPR027417">
    <property type="entry name" value="P-loop_NTPase"/>
</dbReference>
<evidence type="ECO:0000259" key="8">
    <source>
        <dbReference type="Pfam" id="PF23559"/>
    </source>
</evidence>
<comment type="caution">
    <text evidence="10">The sequence shown here is derived from an EMBL/GenBank/DDBJ whole genome shotgun (WGS) entry which is preliminary data.</text>
</comment>
<dbReference type="GO" id="GO:0051707">
    <property type="term" value="P:response to other organism"/>
    <property type="evidence" value="ECO:0007669"/>
    <property type="project" value="UniProtKB-ARBA"/>
</dbReference>